<evidence type="ECO:0000313" key="3">
    <source>
        <dbReference type="Proteomes" id="UP000254889"/>
    </source>
</evidence>
<dbReference type="SUPFAM" id="SSF55298">
    <property type="entry name" value="YjgF-like"/>
    <property type="match status" value="1"/>
</dbReference>
<evidence type="ECO:0000313" key="2">
    <source>
        <dbReference type="EMBL" id="AXK79229.1"/>
    </source>
</evidence>
<keyword evidence="3" id="KW-1185">Reference proteome</keyword>
<dbReference type="KEGG" id="ptaw:DW352_01070"/>
<dbReference type="PANTHER" id="PTHR11803:SF58">
    <property type="entry name" value="PROTEIN HMF1-RELATED"/>
    <property type="match status" value="1"/>
</dbReference>
<dbReference type="GO" id="GO:0005829">
    <property type="term" value="C:cytosol"/>
    <property type="evidence" value="ECO:0007669"/>
    <property type="project" value="TreeGrafter"/>
</dbReference>
<sequence>MNVAVDTKKPYTLSQVHPKPEEAWKMPYAPAVRVSGDCDLVFLSGATASPLYHHHPHRDEEHVHSNSIEQQTRNAMDAIKSILDALGVGWRDVIKITKYLTDFRDADTMHRTMHGYFGDWLPASTTVCINQLSSPGARVELDMIVAVPKKK</sequence>
<dbReference type="OrthoDB" id="9799840at2"/>
<dbReference type="Proteomes" id="UP000254889">
    <property type="component" value="Chromosome"/>
</dbReference>
<dbReference type="GO" id="GO:0019239">
    <property type="term" value="F:deaminase activity"/>
    <property type="evidence" value="ECO:0007669"/>
    <property type="project" value="TreeGrafter"/>
</dbReference>
<accession>A0A345ZQN2</accession>
<evidence type="ECO:0000256" key="1">
    <source>
        <dbReference type="ARBA" id="ARBA00010552"/>
    </source>
</evidence>
<dbReference type="EMBL" id="CP031417">
    <property type="protein sequence ID" value="AXK79229.1"/>
    <property type="molecule type" value="Genomic_DNA"/>
</dbReference>
<name>A0A345ZQN2_9HYPH</name>
<dbReference type="InterPro" id="IPR035959">
    <property type="entry name" value="RutC-like_sf"/>
</dbReference>
<dbReference type="RefSeq" id="WP_115687714.1">
    <property type="nucleotide sequence ID" value="NZ_CP031417.1"/>
</dbReference>
<comment type="similarity">
    <text evidence="1">Belongs to the RutC family.</text>
</comment>
<dbReference type="InterPro" id="IPR006175">
    <property type="entry name" value="YjgF/YER057c/UK114"/>
</dbReference>
<dbReference type="PANTHER" id="PTHR11803">
    <property type="entry name" value="2-IMINOBUTANOATE/2-IMINOPROPANOATE DEAMINASE RIDA"/>
    <property type="match status" value="1"/>
</dbReference>
<protein>
    <submittedName>
        <fullName evidence="2">RidA family protein</fullName>
    </submittedName>
</protein>
<gene>
    <name evidence="2" type="ORF">DW352_01070</name>
</gene>
<reference evidence="2 3" key="1">
    <citation type="submission" date="2018-07" db="EMBL/GenBank/DDBJ databases">
        <authorList>
            <person name="Quirk P.G."/>
            <person name="Krulwich T.A."/>
        </authorList>
    </citation>
    <scope>NUCLEOTIDE SEQUENCE [LARGE SCALE GENOMIC DNA]</scope>
    <source>
        <strain evidence="2 3">CC-BB4</strain>
    </source>
</reference>
<dbReference type="CDD" id="cd00448">
    <property type="entry name" value="YjgF_YER057c_UK114_family"/>
    <property type="match status" value="1"/>
</dbReference>
<dbReference type="Gene3D" id="3.30.1330.40">
    <property type="entry name" value="RutC-like"/>
    <property type="match status" value="1"/>
</dbReference>
<organism evidence="2 3">
    <name type="scientific">Pseudolabrys taiwanensis</name>
    <dbReference type="NCBI Taxonomy" id="331696"/>
    <lineage>
        <taxon>Bacteria</taxon>
        <taxon>Pseudomonadati</taxon>
        <taxon>Pseudomonadota</taxon>
        <taxon>Alphaproteobacteria</taxon>
        <taxon>Hyphomicrobiales</taxon>
        <taxon>Xanthobacteraceae</taxon>
        <taxon>Pseudolabrys</taxon>
    </lineage>
</organism>
<proteinExistence type="inferred from homology"/>
<dbReference type="Pfam" id="PF01042">
    <property type="entry name" value="Ribonuc_L-PSP"/>
    <property type="match status" value="1"/>
</dbReference>
<dbReference type="AlphaFoldDB" id="A0A345ZQN2"/>